<feature type="compositionally biased region" description="Low complexity" evidence="1">
    <location>
        <begin position="106"/>
        <end position="117"/>
    </location>
</feature>
<name>A0A9P1FEK3_9DINO</name>
<feature type="signal peptide" evidence="2">
    <location>
        <begin position="1"/>
        <end position="20"/>
    </location>
</feature>
<evidence type="ECO:0000313" key="5">
    <source>
        <dbReference type="Proteomes" id="UP001152797"/>
    </source>
</evidence>
<comment type="caution">
    <text evidence="3">The sequence shown here is derived from an EMBL/GenBank/DDBJ whole genome shotgun (WGS) entry which is preliminary data.</text>
</comment>
<dbReference type="EMBL" id="CAMXCT010000001">
    <property type="protein sequence ID" value="CAI3971810.1"/>
    <property type="molecule type" value="Genomic_DNA"/>
</dbReference>
<evidence type="ECO:0000313" key="4">
    <source>
        <dbReference type="EMBL" id="CAL1125185.1"/>
    </source>
</evidence>
<reference evidence="4" key="2">
    <citation type="submission" date="2024-04" db="EMBL/GenBank/DDBJ databases">
        <authorList>
            <person name="Chen Y."/>
            <person name="Shah S."/>
            <person name="Dougan E. K."/>
            <person name="Thang M."/>
            <person name="Chan C."/>
        </authorList>
    </citation>
    <scope>NUCLEOTIDE SEQUENCE [LARGE SCALE GENOMIC DNA]</scope>
</reference>
<feature type="chain" id="PRO_5043271777" evidence="2">
    <location>
        <begin position="21"/>
        <end position="205"/>
    </location>
</feature>
<gene>
    <name evidence="3" type="ORF">C1SCF055_LOCUS400</name>
</gene>
<accession>A0A9P1FEK3</accession>
<dbReference type="Proteomes" id="UP001152797">
    <property type="component" value="Unassembled WGS sequence"/>
</dbReference>
<proteinExistence type="predicted"/>
<feature type="region of interest" description="Disordered" evidence="1">
    <location>
        <begin position="34"/>
        <end position="67"/>
    </location>
</feature>
<evidence type="ECO:0000256" key="1">
    <source>
        <dbReference type="SAM" id="MobiDB-lite"/>
    </source>
</evidence>
<keyword evidence="2" id="KW-0732">Signal</keyword>
<dbReference type="EMBL" id="CAMXCT030000001">
    <property type="protein sequence ID" value="CAL4759122.1"/>
    <property type="molecule type" value="Genomic_DNA"/>
</dbReference>
<keyword evidence="5" id="KW-1185">Reference proteome</keyword>
<dbReference type="EMBL" id="CAMXCT020000001">
    <property type="protein sequence ID" value="CAL1125185.1"/>
    <property type="molecule type" value="Genomic_DNA"/>
</dbReference>
<dbReference type="AlphaFoldDB" id="A0A9P1FEK3"/>
<sequence length="205" mass="22252">MRIIASLLIVMLLAPATAMADGWSFKNLLPSSNSGSSKTAMMNGRPLIGSPYQKNTTKKKSNDGPSVFAKVGDGTKTFFAKTTDVLTFQFLRDDSEEESTSRYPTWQQSSSNSNSRWSKQDEEEEPGWFSSLFQREENSLRLSMLLVLLSAASAVGCSSIDLPPDANIVADDSHEDAERLAEVRETALADPFPTAAEAGLDSSGE</sequence>
<organism evidence="3">
    <name type="scientific">Cladocopium goreaui</name>
    <dbReference type="NCBI Taxonomy" id="2562237"/>
    <lineage>
        <taxon>Eukaryota</taxon>
        <taxon>Sar</taxon>
        <taxon>Alveolata</taxon>
        <taxon>Dinophyceae</taxon>
        <taxon>Suessiales</taxon>
        <taxon>Symbiodiniaceae</taxon>
        <taxon>Cladocopium</taxon>
    </lineage>
</organism>
<protein>
    <submittedName>
        <fullName evidence="3">Uncharacterized protein</fullName>
    </submittedName>
</protein>
<evidence type="ECO:0000256" key="2">
    <source>
        <dbReference type="SAM" id="SignalP"/>
    </source>
</evidence>
<feature type="region of interest" description="Disordered" evidence="1">
    <location>
        <begin position="99"/>
        <end position="122"/>
    </location>
</feature>
<reference evidence="3" key="1">
    <citation type="submission" date="2022-10" db="EMBL/GenBank/DDBJ databases">
        <authorList>
            <person name="Chen Y."/>
            <person name="Dougan E. K."/>
            <person name="Chan C."/>
            <person name="Rhodes N."/>
            <person name="Thang M."/>
        </authorList>
    </citation>
    <scope>NUCLEOTIDE SEQUENCE</scope>
</reference>
<evidence type="ECO:0000313" key="3">
    <source>
        <dbReference type="EMBL" id="CAI3971810.1"/>
    </source>
</evidence>